<dbReference type="Pfam" id="PF02311">
    <property type="entry name" value="AraC_binding"/>
    <property type="match status" value="1"/>
</dbReference>
<dbReference type="RefSeq" id="WP_055095194.1">
    <property type="nucleotide sequence ID" value="NZ_JRLF01000011.1"/>
</dbReference>
<dbReference type="InterPro" id="IPR037923">
    <property type="entry name" value="HTH-like"/>
</dbReference>
<dbReference type="InterPro" id="IPR018060">
    <property type="entry name" value="HTH_AraC"/>
</dbReference>
<dbReference type="SMART" id="SM00342">
    <property type="entry name" value="HTH_ARAC"/>
    <property type="match status" value="1"/>
</dbReference>
<dbReference type="Gene3D" id="2.60.120.10">
    <property type="entry name" value="Jelly Rolls"/>
    <property type="match status" value="1"/>
</dbReference>
<name>A0A0Q0W682_9FLAO</name>
<evidence type="ECO:0000313" key="5">
    <source>
        <dbReference type="EMBL" id="KQB39878.1"/>
    </source>
</evidence>
<keyword evidence="1" id="KW-0805">Transcription regulation</keyword>
<sequence length="279" mass="32567">MVKNNIYLPYEVVFKEINESLHTEAGNNFFELLYIVSGTGIQIINENRLSYEPGHLFLITPQDSHSLEINSSTVIFQLRFTDIYIKNGPFTSNNLYKLEYILQHAHHQPGCILKRITDKNLVHPVIEAIRHEYYNPTLYNTELIQLLINTLIVIIARNISEYLPENINKQSDAKAHTLLEYIQTHIYEPEKLSVTVMSEKFGISETYLGRYFKKQANETLQDYISKYRIKLVENRLLYSDLRVGEIANELGFNDESHLNKIFKKHRGTTPSAFRKNKVK</sequence>
<evidence type="ECO:0000313" key="6">
    <source>
        <dbReference type="Proteomes" id="UP000050443"/>
    </source>
</evidence>
<proteinExistence type="predicted"/>
<evidence type="ECO:0000256" key="3">
    <source>
        <dbReference type="ARBA" id="ARBA00023163"/>
    </source>
</evidence>
<dbReference type="Pfam" id="PF12833">
    <property type="entry name" value="HTH_18"/>
    <property type="match status" value="1"/>
</dbReference>
<keyword evidence="2" id="KW-0238">DNA-binding</keyword>
<dbReference type="PROSITE" id="PS00041">
    <property type="entry name" value="HTH_ARAC_FAMILY_1"/>
    <property type="match status" value="1"/>
</dbReference>
<dbReference type="EMBL" id="JRLF01000011">
    <property type="protein sequence ID" value="KQB39878.1"/>
    <property type="molecule type" value="Genomic_DNA"/>
</dbReference>
<dbReference type="PANTHER" id="PTHR43280:SF2">
    <property type="entry name" value="HTH-TYPE TRANSCRIPTIONAL REGULATOR EXSA"/>
    <property type="match status" value="1"/>
</dbReference>
<reference evidence="5 6" key="1">
    <citation type="submission" date="2014-09" db="EMBL/GenBank/DDBJ databases">
        <title>Genome sequence of Flavobacterium aquidurense RC62.</title>
        <authorList>
            <person name="Kim J.F."/>
            <person name="Kwak M.-J."/>
        </authorList>
    </citation>
    <scope>NUCLEOTIDE SEQUENCE [LARGE SCALE GENOMIC DNA]</scope>
    <source>
        <strain evidence="5 6">RC62</strain>
    </source>
</reference>
<dbReference type="InterPro" id="IPR003313">
    <property type="entry name" value="AraC-bd"/>
</dbReference>
<evidence type="ECO:0000256" key="2">
    <source>
        <dbReference type="ARBA" id="ARBA00023125"/>
    </source>
</evidence>
<dbReference type="STRING" id="362413.RC62_562"/>
<comment type="caution">
    <text evidence="5">The sequence shown here is derived from an EMBL/GenBank/DDBJ whole genome shotgun (WGS) entry which is preliminary data.</text>
</comment>
<organism evidence="5 6">
    <name type="scientific">Flavobacterium aquidurense</name>
    <dbReference type="NCBI Taxonomy" id="362413"/>
    <lineage>
        <taxon>Bacteria</taxon>
        <taxon>Pseudomonadati</taxon>
        <taxon>Bacteroidota</taxon>
        <taxon>Flavobacteriia</taxon>
        <taxon>Flavobacteriales</taxon>
        <taxon>Flavobacteriaceae</taxon>
        <taxon>Flavobacterium</taxon>
    </lineage>
</organism>
<evidence type="ECO:0000259" key="4">
    <source>
        <dbReference type="PROSITE" id="PS01124"/>
    </source>
</evidence>
<protein>
    <submittedName>
        <fullName evidence="5">Transcription regulator</fullName>
    </submittedName>
</protein>
<dbReference type="AlphaFoldDB" id="A0A0Q0W682"/>
<dbReference type="InterPro" id="IPR018062">
    <property type="entry name" value="HTH_AraC-typ_CS"/>
</dbReference>
<dbReference type="PATRIC" id="fig|362413.3.peg.541"/>
<dbReference type="SUPFAM" id="SSF51215">
    <property type="entry name" value="Regulatory protein AraC"/>
    <property type="match status" value="1"/>
</dbReference>
<evidence type="ECO:0000256" key="1">
    <source>
        <dbReference type="ARBA" id="ARBA00023015"/>
    </source>
</evidence>
<dbReference type="GO" id="GO:0043565">
    <property type="term" value="F:sequence-specific DNA binding"/>
    <property type="evidence" value="ECO:0007669"/>
    <property type="project" value="InterPro"/>
</dbReference>
<dbReference type="InterPro" id="IPR014710">
    <property type="entry name" value="RmlC-like_jellyroll"/>
</dbReference>
<dbReference type="Proteomes" id="UP000050443">
    <property type="component" value="Unassembled WGS sequence"/>
</dbReference>
<dbReference type="PANTHER" id="PTHR43280">
    <property type="entry name" value="ARAC-FAMILY TRANSCRIPTIONAL REGULATOR"/>
    <property type="match status" value="1"/>
</dbReference>
<dbReference type="InterPro" id="IPR009057">
    <property type="entry name" value="Homeodomain-like_sf"/>
</dbReference>
<dbReference type="OrthoDB" id="636258at2"/>
<dbReference type="Gene3D" id="1.10.10.60">
    <property type="entry name" value="Homeodomain-like"/>
    <property type="match status" value="2"/>
</dbReference>
<dbReference type="SUPFAM" id="SSF46689">
    <property type="entry name" value="Homeodomain-like"/>
    <property type="match status" value="1"/>
</dbReference>
<dbReference type="PROSITE" id="PS01124">
    <property type="entry name" value="HTH_ARAC_FAMILY_2"/>
    <property type="match status" value="1"/>
</dbReference>
<gene>
    <name evidence="5" type="ORF">RC62_562</name>
</gene>
<accession>A0A0Q0W682</accession>
<dbReference type="GO" id="GO:0003700">
    <property type="term" value="F:DNA-binding transcription factor activity"/>
    <property type="evidence" value="ECO:0007669"/>
    <property type="project" value="InterPro"/>
</dbReference>
<feature type="domain" description="HTH araC/xylS-type" evidence="4">
    <location>
        <begin position="176"/>
        <end position="276"/>
    </location>
</feature>
<keyword evidence="3" id="KW-0804">Transcription</keyword>